<name>A0ABU8C9Z0_9GAMM</name>
<keyword evidence="3" id="KW-1185">Reference proteome</keyword>
<evidence type="ECO:0000313" key="3">
    <source>
        <dbReference type="Proteomes" id="UP001375382"/>
    </source>
</evidence>
<comment type="caution">
    <text evidence="2">The sequence shown here is derived from an EMBL/GenBank/DDBJ whole genome shotgun (WGS) entry which is preliminary data.</text>
</comment>
<dbReference type="EMBL" id="JALAAR010000012">
    <property type="protein sequence ID" value="MEH8018440.1"/>
    <property type="molecule type" value="Genomic_DNA"/>
</dbReference>
<gene>
    <name evidence="2" type="ORF">MN202_14455</name>
</gene>
<sequence length="76" mass="7665">MSDTNFDSSSDGKSDGSSAGKSDASLMLAAGAGHMPAPPAVRLTRQPGTAALLIAARTAHSVIPSPLAIVFSSKRR</sequence>
<evidence type="ECO:0000313" key="2">
    <source>
        <dbReference type="EMBL" id="MEH8018440.1"/>
    </source>
</evidence>
<dbReference type="Proteomes" id="UP001375382">
    <property type="component" value="Unassembled WGS sequence"/>
</dbReference>
<reference evidence="2 3" key="1">
    <citation type="journal article" date="2023" name="Ecotoxicol. Environ. Saf.">
        <title>Mercury remediation potential of mercury-resistant strain Rheinheimera metallidurans sp. nov. isolated from a municipal waste dumping site.</title>
        <authorList>
            <person name="Yadav V."/>
            <person name="Manjhi A."/>
            <person name="Vadakedath N."/>
        </authorList>
    </citation>
    <scope>NUCLEOTIDE SEQUENCE [LARGE SCALE GENOMIC DNA]</scope>
    <source>
        <strain evidence="2 3">E-49</strain>
    </source>
</reference>
<feature type="region of interest" description="Disordered" evidence="1">
    <location>
        <begin position="1"/>
        <end position="41"/>
    </location>
</feature>
<accession>A0ABU8C9Z0</accession>
<evidence type="ECO:0000256" key="1">
    <source>
        <dbReference type="SAM" id="MobiDB-lite"/>
    </source>
</evidence>
<feature type="compositionally biased region" description="Low complexity" evidence="1">
    <location>
        <begin position="7"/>
        <end position="35"/>
    </location>
</feature>
<proteinExistence type="predicted"/>
<dbReference type="RefSeq" id="WP_335736846.1">
    <property type="nucleotide sequence ID" value="NZ_JALAAR010000012.1"/>
</dbReference>
<protein>
    <submittedName>
        <fullName evidence="2">Uncharacterized protein</fullName>
    </submittedName>
</protein>
<organism evidence="2 3">
    <name type="scientific">Rheinheimera muenzenbergensis</name>
    <dbReference type="NCBI Taxonomy" id="1193628"/>
    <lineage>
        <taxon>Bacteria</taxon>
        <taxon>Pseudomonadati</taxon>
        <taxon>Pseudomonadota</taxon>
        <taxon>Gammaproteobacteria</taxon>
        <taxon>Chromatiales</taxon>
        <taxon>Chromatiaceae</taxon>
        <taxon>Rheinheimera</taxon>
    </lineage>
</organism>